<dbReference type="Proteomes" id="UP000011014">
    <property type="component" value="Unassembled WGS sequence"/>
</dbReference>
<evidence type="ECO:0000256" key="1">
    <source>
        <dbReference type="SAM" id="Phobius"/>
    </source>
</evidence>
<gene>
    <name evidence="2" type="ORF">GSOID_T00029085001</name>
</gene>
<name>E4Y8B8_OIKDI</name>
<keyword evidence="1" id="KW-1133">Transmembrane helix</keyword>
<reference evidence="2" key="1">
    <citation type="journal article" date="2010" name="Science">
        <title>Plasticity of animal genome architecture unmasked by rapid evolution of a pelagic tunicate.</title>
        <authorList>
            <person name="Denoeud F."/>
            <person name="Henriet S."/>
            <person name="Mungpakdee S."/>
            <person name="Aury J.M."/>
            <person name="Da Silva C."/>
            <person name="Brinkmann H."/>
            <person name="Mikhaleva J."/>
            <person name="Olsen L.C."/>
            <person name="Jubin C."/>
            <person name="Canestro C."/>
            <person name="Bouquet J.M."/>
            <person name="Danks G."/>
            <person name="Poulain J."/>
            <person name="Campsteijn C."/>
            <person name="Adamski M."/>
            <person name="Cross I."/>
            <person name="Yadetie F."/>
            <person name="Muffato M."/>
            <person name="Louis A."/>
            <person name="Butcher S."/>
            <person name="Tsagkogeorga G."/>
            <person name="Konrad A."/>
            <person name="Singh S."/>
            <person name="Jensen M.F."/>
            <person name="Cong E.H."/>
            <person name="Eikeseth-Otteraa H."/>
            <person name="Noel B."/>
            <person name="Anthouard V."/>
            <person name="Porcel B.M."/>
            <person name="Kachouri-Lafond R."/>
            <person name="Nishino A."/>
            <person name="Ugolini M."/>
            <person name="Chourrout P."/>
            <person name="Nishida H."/>
            <person name="Aasland R."/>
            <person name="Huzurbazar S."/>
            <person name="Westhof E."/>
            <person name="Delsuc F."/>
            <person name="Lehrach H."/>
            <person name="Reinhardt R."/>
            <person name="Weissenbach J."/>
            <person name="Roy S.W."/>
            <person name="Artiguenave F."/>
            <person name="Postlethwait J.H."/>
            <person name="Manak J.R."/>
            <person name="Thompson E.M."/>
            <person name="Jaillon O."/>
            <person name="Du Pasquier L."/>
            <person name="Boudinot P."/>
            <person name="Liberles D.A."/>
            <person name="Volff J.N."/>
            <person name="Philippe H."/>
            <person name="Lenhard B."/>
            <person name="Roest Crollius H."/>
            <person name="Wincker P."/>
            <person name="Chourrout D."/>
        </authorList>
    </citation>
    <scope>NUCLEOTIDE SEQUENCE [LARGE SCALE GENOMIC DNA]</scope>
</reference>
<dbReference type="EMBL" id="FN654320">
    <property type="protein sequence ID" value="CBY31868.1"/>
    <property type="molecule type" value="Genomic_DNA"/>
</dbReference>
<protein>
    <submittedName>
        <fullName evidence="2">Uncharacterized protein</fullName>
    </submittedName>
</protein>
<keyword evidence="1" id="KW-0472">Membrane</keyword>
<evidence type="ECO:0000313" key="2">
    <source>
        <dbReference type="EMBL" id="CBY31868.1"/>
    </source>
</evidence>
<sequence length="80" mass="8978">MLPKNYSFNFEVCAAGKDYVTALLYCDESSVFFSFATTGGRGATIALHCLIFCIKKKLFQFAKLDEIQFFTAEKVKRTGS</sequence>
<organism evidence="2">
    <name type="scientific">Oikopleura dioica</name>
    <name type="common">Tunicate</name>
    <dbReference type="NCBI Taxonomy" id="34765"/>
    <lineage>
        <taxon>Eukaryota</taxon>
        <taxon>Metazoa</taxon>
        <taxon>Chordata</taxon>
        <taxon>Tunicata</taxon>
        <taxon>Appendicularia</taxon>
        <taxon>Copelata</taxon>
        <taxon>Oikopleuridae</taxon>
        <taxon>Oikopleura</taxon>
    </lineage>
</organism>
<keyword evidence="1" id="KW-0812">Transmembrane</keyword>
<feature type="transmembrane region" description="Helical" evidence="1">
    <location>
        <begin position="31"/>
        <end position="54"/>
    </location>
</feature>
<accession>E4Y8B8</accession>
<dbReference type="AlphaFoldDB" id="E4Y8B8"/>
<proteinExistence type="predicted"/>